<sequence length="45" mass="4893">MGGTAAEADRTLFVGNLDPKVTEELIFELFHQVVVAARRALYSVG</sequence>
<dbReference type="GO" id="GO:0003676">
    <property type="term" value="F:nucleic acid binding"/>
    <property type="evidence" value="ECO:0007669"/>
    <property type="project" value="InterPro"/>
</dbReference>
<keyword evidence="2" id="KW-1185">Reference proteome</keyword>
<dbReference type="AlphaFoldDB" id="A0A8C9FVJ9"/>
<dbReference type="Gene3D" id="3.30.70.330">
    <property type="match status" value="1"/>
</dbReference>
<reference evidence="1" key="2">
    <citation type="submission" date="2025-09" db="UniProtKB">
        <authorList>
            <consortium name="Ensembl"/>
        </authorList>
    </citation>
    <scope>IDENTIFICATION</scope>
</reference>
<dbReference type="Proteomes" id="UP000694428">
    <property type="component" value="Unplaced"/>
</dbReference>
<dbReference type="Ensembl" id="ENSPSTT00000022849.1">
    <property type="protein sequence ID" value="ENSPSTP00000021763.1"/>
    <property type="gene ID" value="ENSPSTG00000015915.1"/>
</dbReference>
<reference evidence="1" key="1">
    <citation type="submission" date="2025-08" db="UniProtKB">
        <authorList>
            <consortium name="Ensembl"/>
        </authorList>
    </citation>
    <scope>IDENTIFICATION</scope>
</reference>
<protein>
    <submittedName>
        <fullName evidence="1">Uncharacterized protein</fullName>
    </submittedName>
</protein>
<organism evidence="1 2">
    <name type="scientific">Pavo cristatus</name>
    <name type="common">Indian peafowl</name>
    <name type="synonym">Blue peafowl</name>
    <dbReference type="NCBI Taxonomy" id="9049"/>
    <lineage>
        <taxon>Eukaryota</taxon>
        <taxon>Metazoa</taxon>
        <taxon>Chordata</taxon>
        <taxon>Craniata</taxon>
        <taxon>Vertebrata</taxon>
        <taxon>Euteleostomi</taxon>
        <taxon>Archelosauria</taxon>
        <taxon>Archosauria</taxon>
        <taxon>Dinosauria</taxon>
        <taxon>Saurischia</taxon>
        <taxon>Theropoda</taxon>
        <taxon>Coelurosauria</taxon>
        <taxon>Aves</taxon>
        <taxon>Neognathae</taxon>
        <taxon>Galloanserae</taxon>
        <taxon>Galliformes</taxon>
        <taxon>Phasianidae</taxon>
        <taxon>Phasianinae</taxon>
        <taxon>Pavo</taxon>
    </lineage>
</organism>
<accession>A0A8C9FVJ9</accession>
<proteinExistence type="predicted"/>
<evidence type="ECO:0000313" key="1">
    <source>
        <dbReference type="Ensembl" id="ENSPSTP00000021763.1"/>
    </source>
</evidence>
<name>A0A8C9FVJ9_PAVCR</name>
<dbReference type="SUPFAM" id="SSF54928">
    <property type="entry name" value="RNA-binding domain, RBD"/>
    <property type="match status" value="1"/>
</dbReference>
<evidence type="ECO:0000313" key="2">
    <source>
        <dbReference type="Proteomes" id="UP000694428"/>
    </source>
</evidence>
<dbReference type="InterPro" id="IPR012677">
    <property type="entry name" value="Nucleotide-bd_a/b_plait_sf"/>
</dbReference>
<dbReference type="InterPro" id="IPR035979">
    <property type="entry name" value="RBD_domain_sf"/>
</dbReference>